<dbReference type="NCBIfam" id="TIGR01589">
    <property type="entry name" value="A_thal_3526"/>
    <property type="match status" value="1"/>
</dbReference>
<sequence length="293" mass="33939">MKKQKRKRKVTMKNCRRIRKVTMKDCRRKTKGTMKNCRRIREYCDIVQDCIERNMTKEDTMRFVQNEYLIPLQDTNRVWNRLQSTNPDLFIAYNARIRERDARIRERNARIPPPVAQPSPQEVTSARRRKPLGTKPEHRLSPPPPTSRTLLPDLNVPVASPQEDAAYANANAIENQKIQAPQQQPVYPNNFWQRVMNTLGQIQSNTQHLDTLGQIHSNTEQLVKLVTDVHGFGPYPSTAGSLKRQRAEEAEERGKKEEEEKQQKKDEGNGEEVQEKEEGSDEELQKNEGCGTV</sequence>
<dbReference type="Proteomes" id="UP000504610">
    <property type="component" value="Chromosome 6"/>
</dbReference>
<organism evidence="2 3">
    <name type="scientific">Raphanus sativus</name>
    <name type="common">Radish</name>
    <name type="synonym">Raphanus raphanistrum var. sativus</name>
    <dbReference type="NCBI Taxonomy" id="3726"/>
    <lineage>
        <taxon>Eukaryota</taxon>
        <taxon>Viridiplantae</taxon>
        <taxon>Streptophyta</taxon>
        <taxon>Embryophyta</taxon>
        <taxon>Tracheophyta</taxon>
        <taxon>Spermatophyta</taxon>
        <taxon>Magnoliopsida</taxon>
        <taxon>eudicotyledons</taxon>
        <taxon>Gunneridae</taxon>
        <taxon>Pentapetalae</taxon>
        <taxon>rosids</taxon>
        <taxon>malvids</taxon>
        <taxon>Brassicales</taxon>
        <taxon>Brassicaceae</taxon>
        <taxon>Brassiceae</taxon>
        <taxon>Raphanus</taxon>
    </lineage>
</organism>
<dbReference type="KEGG" id="rsz:130495628"/>
<dbReference type="InterPro" id="IPR006476">
    <property type="entry name" value="CHP01589_pln"/>
</dbReference>
<proteinExistence type="predicted"/>
<gene>
    <name evidence="3" type="primary">LOC130495628</name>
</gene>
<dbReference type="GeneID" id="130495628"/>
<reference evidence="2" key="1">
    <citation type="journal article" date="2019" name="Database">
        <title>The radish genome database (RadishGD): an integrated information resource for radish genomics.</title>
        <authorList>
            <person name="Yu H.J."/>
            <person name="Baek S."/>
            <person name="Lee Y.J."/>
            <person name="Cho A."/>
            <person name="Mun J.H."/>
        </authorList>
    </citation>
    <scope>NUCLEOTIDE SEQUENCE [LARGE SCALE GENOMIC DNA]</scope>
    <source>
        <strain evidence="2">cv. WK10039</strain>
    </source>
</reference>
<evidence type="ECO:0000313" key="2">
    <source>
        <dbReference type="Proteomes" id="UP000504610"/>
    </source>
</evidence>
<feature type="compositionally biased region" description="Basic and acidic residues" evidence="1">
    <location>
        <begin position="245"/>
        <end position="268"/>
    </location>
</feature>
<dbReference type="AlphaFoldDB" id="A0A9W3BV18"/>
<feature type="region of interest" description="Disordered" evidence="1">
    <location>
        <begin position="233"/>
        <end position="293"/>
    </location>
</feature>
<evidence type="ECO:0000256" key="1">
    <source>
        <dbReference type="SAM" id="MobiDB-lite"/>
    </source>
</evidence>
<dbReference type="OrthoDB" id="1102916at2759"/>
<dbReference type="Pfam" id="PF09713">
    <property type="entry name" value="A_thal_3526"/>
    <property type="match status" value="1"/>
</dbReference>
<feature type="region of interest" description="Disordered" evidence="1">
    <location>
        <begin position="105"/>
        <end position="154"/>
    </location>
</feature>
<dbReference type="RefSeq" id="XP_056843028.1">
    <property type="nucleotide sequence ID" value="XM_056987048.1"/>
</dbReference>
<feature type="compositionally biased region" description="Acidic residues" evidence="1">
    <location>
        <begin position="269"/>
        <end position="282"/>
    </location>
</feature>
<keyword evidence="2" id="KW-1185">Reference proteome</keyword>
<reference evidence="3" key="2">
    <citation type="submission" date="2025-08" db="UniProtKB">
        <authorList>
            <consortium name="RefSeq"/>
        </authorList>
    </citation>
    <scope>IDENTIFICATION</scope>
    <source>
        <tissue evidence="3">Leaf</tissue>
    </source>
</reference>
<accession>A0A9W3BV18</accession>
<name>A0A9W3BV18_RAPSA</name>
<evidence type="ECO:0000313" key="3">
    <source>
        <dbReference type="RefSeq" id="XP_056843028.1"/>
    </source>
</evidence>
<protein>
    <submittedName>
        <fullName evidence="3">Uncharacterized protein LOC130495628</fullName>
    </submittedName>
</protein>